<keyword evidence="4" id="KW-0548">Nucleotidyltransferase</keyword>
<evidence type="ECO:0000313" key="4">
    <source>
        <dbReference type="EMBL" id="AQK79518.1"/>
    </source>
</evidence>
<evidence type="ECO:0000259" key="3">
    <source>
        <dbReference type="SMART" id="SM00864"/>
    </source>
</evidence>
<dbReference type="PANTHER" id="PTHR13734:SF5">
    <property type="entry name" value="CCA TRNA NUCLEOTIDYLTRANSFERASE, MITOCHONDRIAL"/>
    <property type="match status" value="1"/>
</dbReference>
<sequence>MASTQLTCSRFQLPRSRSDTDAHHVSNAKHHSFDLGKNPPLRHRPPPLSLACSSRSMCMGLNGWNKSSSMLSVKAPVFMITFSCPVGRGLVEYQKELLGKDSADIDIALDNMTGQNFCEKVNEYSKLIGEQQKGIGVIQCNPDQSKHLETARMLILDIWIDFVNLRSETYTENSRIPTMNYIITIKTHVDSTTLATALRDSDLIFIIAGMGGGSRSGAAPVVAQISKEAGYLTVGVVTYPFSFEGPCLSIYGDQIQKHAISSSGCRPGPSPPAAPCASGGPSCSLRSVSSFSPTSTTATPTRPHASLASAVRWYPLQFFPTAAELTDMEGESSIVASPFPVPSSSKGHEMEMTKKTAAVVPEMTSSSSMPNLAVAKDGNTKVLPFEFRALEVCLESACRSLEEEGGGGLL</sequence>
<dbReference type="EMBL" id="CM000782">
    <property type="protein sequence ID" value="AQK79518.1"/>
    <property type="molecule type" value="Genomic_DNA"/>
</dbReference>
<protein>
    <submittedName>
        <fullName evidence="4">Polynucleotide adenylyltransferase family protein</fullName>
    </submittedName>
</protein>
<dbReference type="GO" id="GO:0005525">
    <property type="term" value="F:GTP binding"/>
    <property type="evidence" value="ECO:0007669"/>
    <property type="project" value="InterPro"/>
</dbReference>
<dbReference type="SMR" id="A0A1D6LI31"/>
<dbReference type="AlphaFoldDB" id="A0A1D6LI31"/>
<dbReference type="SMART" id="SM00864">
    <property type="entry name" value="Tubulin"/>
    <property type="match status" value="1"/>
</dbReference>
<evidence type="ECO:0000256" key="1">
    <source>
        <dbReference type="ARBA" id="ARBA00022884"/>
    </source>
</evidence>
<dbReference type="PRINTS" id="PR00423">
    <property type="entry name" value="CELLDVISFTSZ"/>
</dbReference>
<dbReference type="eggNOG" id="KOG2159">
    <property type="taxonomic scope" value="Eukaryota"/>
</dbReference>
<keyword evidence="1" id="KW-0694">RNA-binding</keyword>
<dbReference type="Gene3D" id="3.30.460.10">
    <property type="entry name" value="Beta Polymerase, domain 2"/>
    <property type="match status" value="1"/>
</dbReference>
<feature type="domain" description="Tubulin/FtsZ GTPase" evidence="3">
    <location>
        <begin position="134"/>
        <end position="268"/>
    </location>
</feature>
<dbReference type="SUPFAM" id="SSF52490">
    <property type="entry name" value="Tubulin nucleotide-binding domain-like"/>
    <property type="match status" value="1"/>
</dbReference>
<keyword evidence="4" id="KW-0808">Transferase</keyword>
<dbReference type="PaxDb" id="4577-GRMZM2G322986_P01"/>
<dbReference type="Gene3D" id="3.40.50.1440">
    <property type="entry name" value="Tubulin/FtsZ, GTPase domain"/>
    <property type="match status" value="1"/>
</dbReference>
<dbReference type="Gene3D" id="1.20.58.340">
    <property type="entry name" value="Magnesium transport protein CorA, transmembrane region"/>
    <property type="match status" value="1"/>
</dbReference>
<dbReference type="STRING" id="4577.A0A1D6LI31"/>
<accession>A0A1D6LI31</accession>
<dbReference type="InParanoid" id="A0A1D6LI31"/>
<dbReference type="GO" id="GO:0003723">
    <property type="term" value="F:RNA binding"/>
    <property type="evidence" value="ECO:0007669"/>
    <property type="project" value="UniProtKB-KW"/>
</dbReference>
<dbReference type="IntAct" id="A0A1D6LI31">
    <property type="interactions" value="1"/>
</dbReference>
<dbReference type="InterPro" id="IPR043519">
    <property type="entry name" value="NT_sf"/>
</dbReference>
<dbReference type="InterPro" id="IPR003008">
    <property type="entry name" value="Tubulin_FtsZ_GTPase"/>
</dbReference>
<gene>
    <name evidence="4" type="ORF">ZEAMMB73_Zm00001d035718</name>
</gene>
<evidence type="ECO:0000256" key="2">
    <source>
        <dbReference type="SAM" id="MobiDB-lite"/>
    </source>
</evidence>
<name>A0A1D6LI31_MAIZE</name>
<dbReference type="InterPro" id="IPR036525">
    <property type="entry name" value="Tubulin/FtsZ_GTPase_sf"/>
</dbReference>
<feature type="region of interest" description="Disordered" evidence="2">
    <location>
        <begin position="13"/>
        <end position="42"/>
    </location>
</feature>
<organism evidence="4">
    <name type="scientific">Zea mays</name>
    <name type="common">Maize</name>
    <dbReference type="NCBI Taxonomy" id="4577"/>
    <lineage>
        <taxon>Eukaryota</taxon>
        <taxon>Viridiplantae</taxon>
        <taxon>Streptophyta</taxon>
        <taxon>Embryophyta</taxon>
        <taxon>Tracheophyta</taxon>
        <taxon>Spermatophyta</taxon>
        <taxon>Magnoliopsida</taxon>
        <taxon>Liliopsida</taxon>
        <taxon>Poales</taxon>
        <taxon>Poaceae</taxon>
        <taxon>PACMAD clade</taxon>
        <taxon>Panicoideae</taxon>
        <taxon>Andropogonodae</taxon>
        <taxon>Andropogoneae</taxon>
        <taxon>Tripsacinae</taxon>
        <taxon>Zea</taxon>
    </lineage>
</organism>
<dbReference type="GO" id="GO:0016779">
    <property type="term" value="F:nucleotidyltransferase activity"/>
    <property type="evidence" value="ECO:0007669"/>
    <property type="project" value="UniProtKB-KW"/>
</dbReference>
<dbReference type="ExpressionAtlas" id="A0A1D6LI31">
    <property type="expression patterns" value="baseline"/>
</dbReference>
<dbReference type="Pfam" id="PF00091">
    <property type="entry name" value="Tubulin"/>
    <property type="match status" value="1"/>
</dbReference>
<reference evidence="4" key="1">
    <citation type="submission" date="2015-12" db="EMBL/GenBank/DDBJ databases">
        <title>Update maize B73 reference genome by single molecule sequencing technologies.</title>
        <authorList>
            <consortium name="Maize Genome Sequencing Project"/>
            <person name="Ware D."/>
        </authorList>
    </citation>
    <scope>NUCLEOTIDE SEQUENCE</scope>
    <source>
        <tissue evidence="4">Seedling</tissue>
    </source>
</reference>
<dbReference type="PANTHER" id="PTHR13734">
    <property type="entry name" value="TRNA-NUCLEOTIDYLTRANSFERASE"/>
    <property type="match status" value="1"/>
</dbReference>
<proteinExistence type="predicted"/>
<dbReference type="SUPFAM" id="SSF81301">
    <property type="entry name" value="Nucleotidyltransferase"/>
    <property type="match status" value="1"/>
</dbReference>